<dbReference type="EMBL" id="MVGT01001861">
    <property type="protein sequence ID" value="OVA10627.1"/>
    <property type="molecule type" value="Genomic_DNA"/>
</dbReference>
<accession>A0A200QJQ9</accession>
<dbReference type="SMART" id="SM00554">
    <property type="entry name" value="FAS1"/>
    <property type="match status" value="1"/>
</dbReference>
<dbReference type="InterPro" id="IPR053339">
    <property type="entry name" value="FAS1_domain_protein"/>
</dbReference>
<dbReference type="OrthoDB" id="1934418at2759"/>
<keyword evidence="5" id="KW-1185">Reference proteome</keyword>
<dbReference type="AlphaFoldDB" id="A0A200QJQ9"/>
<feature type="domain" description="FAS1" evidence="3">
    <location>
        <begin position="26"/>
        <end position="157"/>
    </location>
</feature>
<name>A0A200QJQ9_MACCD</name>
<dbReference type="PROSITE" id="PS50213">
    <property type="entry name" value="FAS1"/>
    <property type="match status" value="1"/>
</dbReference>
<feature type="chain" id="PRO_5012735811" evidence="2">
    <location>
        <begin position="22"/>
        <end position="193"/>
    </location>
</feature>
<dbReference type="InParanoid" id="A0A200QJQ9"/>
<evidence type="ECO:0000313" key="5">
    <source>
        <dbReference type="Proteomes" id="UP000195402"/>
    </source>
</evidence>
<evidence type="ECO:0000313" key="4">
    <source>
        <dbReference type="EMBL" id="OVA10627.1"/>
    </source>
</evidence>
<dbReference type="InterPro" id="IPR036378">
    <property type="entry name" value="FAS1_dom_sf"/>
</dbReference>
<dbReference type="PANTHER" id="PTHR36069">
    <property type="entry name" value="EXPRESSED PROTEIN-RELATED"/>
    <property type="match status" value="1"/>
</dbReference>
<gene>
    <name evidence="4" type="ORF">BVC80_59g5</name>
</gene>
<comment type="caution">
    <text evidence="4">The sequence shown here is derived from an EMBL/GenBank/DDBJ whole genome shotgun (WGS) entry which is preliminary data.</text>
</comment>
<dbReference type="Proteomes" id="UP000195402">
    <property type="component" value="Unassembled WGS sequence"/>
</dbReference>
<evidence type="ECO:0000256" key="1">
    <source>
        <dbReference type="ARBA" id="ARBA00007843"/>
    </source>
</evidence>
<evidence type="ECO:0000256" key="2">
    <source>
        <dbReference type="SAM" id="SignalP"/>
    </source>
</evidence>
<dbReference type="FunCoup" id="A0A200QJQ9">
    <property type="interactions" value="1"/>
</dbReference>
<comment type="similarity">
    <text evidence="1">Belongs to the fasciclin-like AGP family.</text>
</comment>
<dbReference type="PANTHER" id="PTHR36069:SF4">
    <property type="entry name" value="FASCICLIN-LIKE ARABINOGALACTAN FAMILY PROTEIN"/>
    <property type="match status" value="1"/>
</dbReference>
<dbReference type="InterPro" id="IPR000782">
    <property type="entry name" value="FAS1_domain"/>
</dbReference>
<proteinExistence type="inferred from homology"/>
<dbReference type="Pfam" id="PF02469">
    <property type="entry name" value="Fasciclin"/>
    <property type="match status" value="1"/>
</dbReference>
<reference evidence="4 5" key="1">
    <citation type="journal article" date="2017" name="Mol. Plant">
        <title>The Genome of Medicinal Plant Macleaya cordata Provides New Insights into Benzylisoquinoline Alkaloids Metabolism.</title>
        <authorList>
            <person name="Liu X."/>
            <person name="Liu Y."/>
            <person name="Huang P."/>
            <person name="Ma Y."/>
            <person name="Qing Z."/>
            <person name="Tang Q."/>
            <person name="Cao H."/>
            <person name="Cheng P."/>
            <person name="Zheng Y."/>
            <person name="Yuan Z."/>
            <person name="Zhou Y."/>
            <person name="Liu J."/>
            <person name="Tang Z."/>
            <person name="Zhuo Y."/>
            <person name="Zhang Y."/>
            <person name="Yu L."/>
            <person name="Huang J."/>
            <person name="Yang P."/>
            <person name="Peng Q."/>
            <person name="Zhang J."/>
            <person name="Jiang W."/>
            <person name="Zhang Z."/>
            <person name="Lin K."/>
            <person name="Ro D.K."/>
            <person name="Chen X."/>
            <person name="Xiong X."/>
            <person name="Shang Y."/>
            <person name="Huang S."/>
            <person name="Zeng J."/>
        </authorList>
    </citation>
    <scope>NUCLEOTIDE SEQUENCE [LARGE SCALE GENOMIC DNA]</scope>
    <source>
        <strain evidence="5">cv. BLH2017</strain>
        <tissue evidence="4">Root</tissue>
    </source>
</reference>
<dbReference type="SUPFAM" id="SSF82153">
    <property type="entry name" value="FAS1 domain"/>
    <property type="match status" value="1"/>
</dbReference>
<dbReference type="Gene3D" id="2.30.180.10">
    <property type="entry name" value="FAS1 domain"/>
    <property type="match status" value="1"/>
</dbReference>
<evidence type="ECO:0000259" key="3">
    <source>
        <dbReference type="PROSITE" id="PS50213"/>
    </source>
</evidence>
<organism evidence="4 5">
    <name type="scientific">Macleaya cordata</name>
    <name type="common">Five-seeded plume-poppy</name>
    <name type="synonym">Bocconia cordata</name>
    <dbReference type="NCBI Taxonomy" id="56857"/>
    <lineage>
        <taxon>Eukaryota</taxon>
        <taxon>Viridiplantae</taxon>
        <taxon>Streptophyta</taxon>
        <taxon>Embryophyta</taxon>
        <taxon>Tracheophyta</taxon>
        <taxon>Spermatophyta</taxon>
        <taxon>Magnoliopsida</taxon>
        <taxon>Ranunculales</taxon>
        <taxon>Papaveraceae</taxon>
        <taxon>Papaveroideae</taxon>
        <taxon>Macleaya</taxon>
    </lineage>
</organism>
<keyword evidence="2" id="KW-0732">Signal</keyword>
<sequence length="193" mass="21387">MGLNFFILFLLLIVPSSKSTATHVNQTALQAAMADMRSKSYFGFVILLKMLTDTMNSTALGHDITFLMPGDRILSDISISPNRLRDFLLSHSIPKSLTFQDIGHMPDGTLIPTSLPENAIRVSTDRRSRVFINNAQIVAPNLCLSSSIKCHGINGVLPNKRRYRSKGPLPIHRSRARPAPVKRTRWIPATPGV</sequence>
<protein>
    <submittedName>
        <fullName evidence="4">FAS1 domain</fullName>
    </submittedName>
</protein>
<feature type="signal peptide" evidence="2">
    <location>
        <begin position="1"/>
        <end position="21"/>
    </location>
</feature>
<dbReference type="STRING" id="56857.A0A200QJQ9"/>
<dbReference type="OMA" id="YYGFAML"/>